<evidence type="ECO:0000256" key="2">
    <source>
        <dbReference type="ARBA" id="ARBA00012838"/>
    </source>
</evidence>
<reference evidence="11 12" key="1">
    <citation type="journal article" date="2012" name="MBio">
        <title>De novo assembly of the Pneumocystis jirovecii genome from a single bronchoalveolar lavage fluid specimen from a patient.</title>
        <authorList>
            <person name="Cisse O.H."/>
            <person name="Pagni M."/>
            <person name="Hauser P.M."/>
        </authorList>
    </citation>
    <scope>NUCLEOTIDE SEQUENCE [LARGE SCALE GENOMIC DNA]</scope>
    <source>
        <strain evidence="11 12">SE8</strain>
    </source>
</reference>
<evidence type="ECO:0000256" key="5">
    <source>
        <dbReference type="ARBA" id="ARBA00022840"/>
    </source>
</evidence>
<dbReference type="InterPro" id="IPR033911">
    <property type="entry name" value="MetRS_core"/>
</dbReference>
<organism evidence="12">
    <name type="scientific">Pneumocystis jirovecii</name>
    <name type="common">Human pneumocystis pneumonia agent</name>
    <dbReference type="NCBI Taxonomy" id="42068"/>
    <lineage>
        <taxon>Eukaryota</taxon>
        <taxon>Fungi</taxon>
        <taxon>Dikarya</taxon>
        <taxon>Ascomycota</taxon>
        <taxon>Taphrinomycotina</taxon>
        <taxon>Pneumocystomycetes</taxon>
        <taxon>Pneumocystaceae</taxon>
        <taxon>Pneumocystis</taxon>
    </lineage>
</organism>
<evidence type="ECO:0000256" key="1">
    <source>
        <dbReference type="ARBA" id="ARBA00005594"/>
    </source>
</evidence>
<evidence type="ECO:0000256" key="6">
    <source>
        <dbReference type="ARBA" id="ARBA00022917"/>
    </source>
</evidence>
<dbReference type="SUPFAM" id="SSF52374">
    <property type="entry name" value="Nucleotidylyl transferase"/>
    <property type="match status" value="1"/>
</dbReference>
<dbReference type="Gene3D" id="2.20.28.20">
    <property type="entry name" value="Methionyl-tRNA synthetase, Zn-domain"/>
    <property type="match status" value="1"/>
</dbReference>
<keyword evidence="7 9" id="KW-0030">Aminoacyl-tRNA synthetase</keyword>
<dbReference type="InParanoid" id="L0PET5"/>
<keyword evidence="4 9" id="KW-0547">Nucleotide-binding</keyword>
<dbReference type="EMBL" id="CAKM01000263">
    <property type="protein sequence ID" value="CCJ30752.1"/>
    <property type="molecule type" value="Genomic_DNA"/>
</dbReference>
<dbReference type="GO" id="GO:0004825">
    <property type="term" value="F:methionine-tRNA ligase activity"/>
    <property type="evidence" value="ECO:0007669"/>
    <property type="project" value="UniProtKB-EC"/>
</dbReference>
<dbReference type="InterPro" id="IPR029038">
    <property type="entry name" value="MetRS_Zn"/>
</dbReference>
<dbReference type="Proteomes" id="UP000010422">
    <property type="component" value="Unassembled WGS sequence"/>
</dbReference>
<dbReference type="GO" id="GO:0005829">
    <property type="term" value="C:cytosol"/>
    <property type="evidence" value="ECO:0007669"/>
    <property type="project" value="TreeGrafter"/>
</dbReference>
<dbReference type="PANTHER" id="PTHR45765">
    <property type="entry name" value="METHIONINE--TRNA LIGASE"/>
    <property type="match status" value="1"/>
</dbReference>
<keyword evidence="5 9" id="KW-0067">ATP-binding</keyword>
<dbReference type="FunCoup" id="L0PET5">
    <property type="interactions" value="406"/>
</dbReference>
<dbReference type="Gene3D" id="3.40.50.620">
    <property type="entry name" value="HUPs"/>
    <property type="match status" value="1"/>
</dbReference>
<dbReference type="AlphaFoldDB" id="L0PET5"/>
<comment type="catalytic activity">
    <reaction evidence="8">
        <text>tRNA(Met) + L-methionine + ATP = L-methionyl-tRNA(Met) + AMP + diphosphate</text>
        <dbReference type="Rhea" id="RHEA:13481"/>
        <dbReference type="Rhea" id="RHEA-COMP:9667"/>
        <dbReference type="Rhea" id="RHEA-COMP:9698"/>
        <dbReference type="ChEBI" id="CHEBI:30616"/>
        <dbReference type="ChEBI" id="CHEBI:33019"/>
        <dbReference type="ChEBI" id="CHEBI:57844"/>
        <dbReference type="ChEBI" id="CHEBI:78442"/>
        <dbReference type="ChEBI" id="CHEBI:78530"/>
        <dbReference type="ChEBI" id="CHEBI:456215"/>
        <dbReference type="EC" id="6.1.1.10"/>
    </reaction>
</comment>
<dbReference type="PRINTS" id="PR01041">
    <property type="entry name" value="TRNASYNTHMET"/>
</dbReference>
<evidence type="ECO:0000313" key="11">
    <source>
        <dbReference type="EMBL" id="CCJ30752.1"/>
    </source>
</evidence>
<dbReference type="InterPro" id="IPR015413">
    <property type="entry name" value="Methionyl/Leucyl_tRNA_Synth"/>
</dbReference>
<dbReference type="VEuPathDB" id="FungiDB:PNEJI1_000956"/>
<evidence type="ECO:0000256" key="4">
    <source>
        <dbReference type="ARBA" id="ARBA00022741"/>
    </source>
</evidence>
<dbReference type="InterPro" id="IPR009080">
    <property type="entry name" value="tRNAsynth_Ia_anticodon-bd"/>
</dbReference>
<name>L0PET5_PNEJI</name>
<dbReference type="EC" id="6.1.1.10" evidence="2"/>
<evidence type="ECO:0000256" key="7">
    <source>
        <dbReference type="ARBA" id="ARBA00023146"/>
    </source>
</evidence>
<comment type="caution">
    <text evidence="11">The sequence shown here is derived from an EMBL/GenBank/DDBJ whole genome shotgun (WGS) entry which is preliminary data.</text>
</comment>
<evidence type="ECO:0000259" key="10">
    <source>
        <dbReference type="Pfam" id="PF09334"/>
    </source>
</evidence>
<sequence length="495" mass="56240">MPPVGVWGRTEPSYMQQVQQGTLSEYTVYLRDGRVWDGDGDKGAGAESDAEGAMRQVPQSPLRCLQVVRDRGQDARGDQCDSCGQLLDPFELKEPKCKLDGEAPVERETKHIFMLLNKLQPQVEAWVKVSSEAGKWSANGISITSNFLKMGLEPRCITRDLKWGTPVPTEVPNMEGKVLYVWFDATIGYISITANYTENWSEWWNNPENVQLYQFMGKDNVPFHTIIFPATLIATNKKWTMLHHLSTTEYLKYEGGKFSKSRGVGVFGDNVQKTNIPSSVWRYYLLVSRPEVSDTMFSWAEFIQRNNSELLANLGNFVNRVVKFVNMKYGSLVPSYIQHPYTFDNGSGDDAFHGSSSDHLCFLELHRDINRILLVFDFSSRGNLFLQTNRLNNALFDGNPQHCADVIGYMVNLIYLISACIAPFMPSTSRSIADQLNVPQRSIPDTWTLDILPGHRINKAFVCLCLFIADSFSYHLFSRIDEKMVDFWRDSFGSS</sequence>
<keyword evidence="6 9" id="KW-0648">Protein biosynthesis</keyword>
<dbReference type="PANTHER" id="PTHR45765:SF1">
    <property type="entry name" value="METHIONINE--TRNA LIGASE, CYTOPLASMIC"/>
    <property type="match status" value="1"/>
</dbReference>
<keyword evidence="3 9" id="KW-0436">Ligase</keyword>
<dbReference type="Gene3D" id="1.10.730.10">
    <property type="entry name" value="Isoleucyl-tRNA Synthetase, Domain 1"/>
    <property type="match status" value="1"/>
</dbReference>
<feature type="domain" description="Methionyl/Leucyl tRNA synthetase" evidence="10">
    <location>
        <begin position="73"/>
        <end position="321"/>
    </location>
</feature>
<evidence type="ECO:0000313" key="12">
    <source>
        <dbReference type="Proteomes" id="UP000010422"/>
    </source>
</evidence>
<evidence type="ECO:0000256" key="8">
    <source>
        <dbReference type="ARBA" id="ARBA00047364"/>
    </source>
</evidence>
<evidence type="ECO:0000256" key="9">
    <source>
        <dbReference type="RuleBase" id="RU363039"/>
    </source>
</evidence>
<dbReference type="InterPro" id="IPR014729">
    <property type="entry name" value="Rossmann-like_a/b/a_fold"/>
</dbReference>
<dbReference type="SUPFAM" id="SSF57770">
    <property type="entry name" value="Methionyl-tRNA synthetase (MetRS), Zn-domain"/>
    <property type="match status" value="1"/>
</dbReference>
<dbReference type="GO" id="GO:0017101">
    <property type="term" value="C:aminoacyl-tRNA synthetase multienzyme complex"/>
    <property type="evidence" value="ECO:0007669"/>
    <property type="project" value="TreeGrafter"/>
</dbReference>
<proteinExistence type="inferred from homology"/>
<comment type="similarity">
    <text evidence="1 9">Belongs to the class-I aminoacyl-tRNA synthetase family.</text>
</comment>
<dbReference type="Pfam" id="PF09334">
    <property type="entry name" value="tRNA-synt_1g"/>
    <property type="match status" value="1"/>
</dbReference>
<gene>
    <name evidence="11" type="ORF">PNEJI1_000956</name>
</gene>
<protein>
    <recommendedName>
        <fullName evidence="2">methionine--tRNA ligase</fullName>
        <ecNumber evidence="2">6.1.1.10</ecNumber>
    </recommendedName>
</protein>
<dbReference type="SUPFAM" id="SSF47323">
    <property type="entry name" value="Anticodon-binding domain of a subclass of class I aminoacyl-tRNA synthetases"/>
    <property type="match status" value="1"/>
</dbReference>
<evidence type="ECO:0000256" key="3">
    <source>
        <dbReference type="ARBA" id="ARBA00022598"/>
    </source>
</evidence>
<accession>L0PET5</accession>
<dbReference type="STRING" id="1209962.L0PET5"/>
<dbReference type="GO" id="GO:0006431">
    <property type="term" value="P:methionyl-tRNA aminoacylation"/>
    <property type="evidence" value="ECO:0007669"/>
    <property type="project" value="InterPro"/>
</dbReference>
<dbReference type="InterPro" id="IPR023458">
    <property type="entry name" value="Met-tRNA_ligase_1"/>
</dbReference>
<dbReference type="GO" id="GO:0005524">
    <property type="term" value="F:ATP binding"/>
    <property type="evidence" value="ECO:0007669"/>
    <property type="project" value="UniProtKB-KW"/>
</dbReference>